<dbReference type="AlphaFoldDB" id="A0A926KSL1"/>
<gene>
    <name evidence="2" type="ORF">ICC18_14210</name>
</gene>
<protein>
    <submittedName>
        <fullName evidence="2">SGNH/GDSL hydrolase family protein</fullName>
    </submittedName>
</protein>
<dbReference type="Pfam" id="PF13472">
    <property type="entry name" value="Lipase_GDSL_2"/>
    <property type="match status" value="1"/>
</dbReference>
<dbReference type="InterPro" id="IPR036514">
    <property type="entry name" value="SGNH_hydro_sf"/>
</dbReference>
<accession>A0A926KSL1</accession>
<dbReference type="InterPro" id="IPR013830">
    <property type="entry name" value="SGNH_hydro"/>
</dbReference>
<dbReference type="InterPro" id="IPR051532">
    <property type="entry name" value="Ester_Hydrolysis_Enzymes"/>
</dbReference>
<proteinExistence type="predicted"/>
<sequence>MPVLNARWVNGALEFFDRVTGKKVNVAGSGGLDYAKLSPNSRLVGTKVGFCGDSITFGAASSNAAVTSFRAMLTKLLGYRVALSSVNGGVSGERSDQLLARMDSIIAQGVKALVVLIGTNDASQSVTLATYQTNITAIKAKADAAGLPIMFCTVPPRGSSIGAGNLDLTNQYNAWLRFWCLINNIPLADVYAGLADTQTGYLSATYDSGDATHPNNAGHLKIAQVIQPVLDLMLPKIAWPVTAKGGGLCSNPLYDSGVAGGTGWTLTAGTNATGGGYTASTPGDLPNGIITMVRRIYDNSAGGSAINGTWALTIDTTKFAAGDVLLFAGYVRQNVTSGGCYLKLGSIASGSTLTSIPFESLPTNNTFIPFMFKVTAADTNLKFGFNFQANANSNVSVDFGATDVFNLTTLGMTSLVV</sequence>
<name>A0A926KSL1_9BACL</name>
<dbReference type="SUPFAM" id="SSF52266">
    <property type="entry name" value="SGNH hydrolase"/>
    <property type="match status" value="1"/>
</dbReference>
<dbReference type="Proteomes" id="UP000650466">
    <property type="component" value="Unassembled WGS sequence"/>
</dbReference>
<dbReference type="Gene3D" id="3.40.50.1110">
    <property type="entry name" value="SGNH hydrolase"/>
    <property type="match status" value="1"/>
</dbReference>
<feature type="domain" description="SGNH hydrolase-type esterase" evidence="1">
    <location>
        <begin position="50"/>
        <end position="219"/>
    </location>
</feature>
<reference evidence="2" key="1">
    <citation type="submission" date="2020-09" db="EMBL/GenBank/DDBJ databases">
        <title>Draft Genome Sequence of Paenibacillus sp. WST5.</title>
        <authorList>
            <person name="Bao Z."/>
        </authorList>
    </citation>
    <scope>NUCLEOTIDE SEQUENCE</scope>
    <source>
        <strain evidence="2">WST5</strain>
    </source>
</reference>
<keyword evidence="2" id="KW-0378">Hydrolase</keyword>
<dbReference type="GO" id="GO:0004622">
    <property type="term" value="F:phosphatidylcholine lysophospholipase activity"/>
    <property type="evidence" value="ECO:0007669"/>
    <property type="project" value="TreeGrafter"/>
</dbReference>
<evidence type="ECO:0000313" key="3">
    <source>
        <dbReference type="Proteomes" id="UP000650466"/>
    </source>
</evidence>
<dbReference type="PANTHER" id="PTHR30383:SF5">
    <property type="entry name" value="SGNH HYDROLASE-TYPE ESTERASE DOMAIN-CONTAINING PROTEIN"/>
    <property type="match status" value="1"/>
</dbReference>
<evidence type="ECO:0000259" key="1">
    <source>
        <dbReference type="Pfam" id="PF13472"/>
    </source>
</evidence>
<organism evidence="2 3">
    <name type="scientific">Paenibacillus sedimenti</name>
    <dbReference type="NCBI Taxonomy" id="2770274"/>
    <lineage>
        <taxon>Bacteria</taxon>
        <taxon>Bacillati</taxon>
        <taxon>Bacillota</taxon>
        <taxon>Bacilli</taxon>
        <taxon>Bacillales</taxon>
        <taxon>Paenibacillaceae</taxon>
        <taxon>Paenibacillus</taxon>
    </lineage>
</organism>
<keyword evidence="3" id="KW-1185">Reference proteome</keyword>
<dbReference type="RefSeq" id="WP_188175065.1">
    <property type="nucleotide sequence ID" value="NZ_JACVVD010000004.1"/>
</dbReference>
<comment type="caution">
    <text evidence="2">The sequence shown here is derived from an EMBL/GenBank/DDBJ whole genome shotgun (WGS) entry which is preliminary data.</text>
</comment>
<evidence type="ECO:0000313" key="2">
    <source>
        <dbReference type="EMBL" id="MBD0381275.1"/>
    </source>
</evidence>
<dbReference type="PANTHER" id="PTHR30383">
    <property type="entry name" value="THIOESTERASE 1/PROTEASE 1/LYSOPHOSPHOLIPASE L1"/>
    <property type="match status" value="1"/>
</dbReference>
<dbReference type="EMBL" id="JACVVD010000004">
    <property type="protein sequence ID" value="MBD0381275.1"/>
    <property type="molecule type" value="Genomic_DNA"/>
</dbReference>